<dbReference type="EMBL" id="PJNE01000001">
    <property type="protein sequence ID" value="PKW26304.1"/>
    <property type="molecule type" value="Genomic_DNA"/>
</dbReference>
<dbReference type="InterPro" id="IPR052336">
    <property type="entry name" value="MlaD_Phospholipid_Transporter"/>
</dbReference>
<feature type="domain" description="Mce/MlaD" evidence="2">
    <location>
        <begin position="57"/>
        <end position="131"/>
    </location>
</feature>
<protein>
    <submittedName>
        <fullName evidence="4">Phospholipid/cholesterol/gamma-HCH transport system substrate-binding protein</fullName>
    </submittedName>
</protein>
<evidence type="ECO:0000256" key="1">
    <source>
        <dbReference type="SAM" id="Phobius"/>
    </source>
</evidence>
<dbReference type="Proteomes" id="UP000233781">
    <property type="component" value="Unassembled WGS sequence"/>
</dbReference>
<evidence type="ECO:0000259" key="2">
    <source>
        <dbReference type="Pfam" id="PF02470"/>
    </source>
</evidence>
<dbReference type="InterPro" id="IPR024516">
    <property type="entry name" value="Mce_C"/>
</dbReference>
<name>A0A2N3YHJ1_9MICO</name>
<gene>
    <name evidence="4" type="ORF">ATL31_1111</name>
</gene>
<keyword evidence="5" id="KW-1185">Reference proteome</keyword>
<keyword evidence="1" id="KW-1133">Transmembrane helix</keyword>
<feature type="domain" description="Mammalian cell entry C-terminal" evidence="3">
    <location>
        <begin position="138"/>
        <end position="317"/>
    </location>
</feature>
<dbReference type="RefSeq" id="WP_101394891.1">
    <property type="nucleotide sequence ID" value="NZ_PJNE01000001.1"/>
</dbReference>
<dbReference type="PANTHER" id="PTHR33371:SF4">
    <property type="entry name" value="INTERMEMBRANE PHOSPHOLIPID TRANSPORT SYSTEM BINDING PROTEIN MLAD"/>
    <property type="match status" value="1"/>
</dbReference>
<accession>A0A2N3YHJ1</accession>
<dbReference type="OrthoDB" id="4516955at2"/>
<comment type="caution">
    <text evidence="4">The sequence shown here is derived from an EMBL/GenBank/DDBJ whole genome shotgun (WGS) entry which is preliminary data.</text>
</comment>
<reference evidence="4 5" key="1">
    <citation type="submission" date="2017-12" db="EMBL/GenBank/DDBJ databases">
        <title>Sequencing the genomes of 1000 Actinobacteria strains.</title>
        <authorList>
            <person name="Klenk H.-P."/>
        </authorList>
    </citation>
    <scope>NUCLEOTIDE SEQUENCE [LARGE SCALE GENOMIC DNA]</scope>
    <source>
        <strain evidence="4 5">DSM 12806</strain>
    </source>
</reference>
<evidence type="ECO:0000259" key="3">
    <source>
        <dbReference type="Pfam" id="PF11887"/>
    </source>
</evidence>
<organism evidence="4 5">
    <name type="scientific">Phycicoccus duodecadis</name>
    <dbReference type="NCBI Taxonomy" id="173053"/>
    <lineage>
        <taxon>Bacteria</taxon>
        <taxon>Bacillati</taxon>
        <taxon>Actinomycetota</taxon>
        <taxon>Actinomycetes</taxon>
        <taxon>Micrococcales</taxon>
        <taxon>Intrasporangiaceae</taxon>
        <taxon>Phycicoccus</taxon>
    </lineage>
</organism>
<proteinExistence type="predicted"/>
<dbReference type="InterPro" id="IPR005693">
    <property type="entry name" value="Mce"/>
</dbReference>
<dbReference type="AlphaFoldDB" id="A0A2N3YHJ1"/>
<evidence type="ECO:0000313" key="5">
    <source>
        <dbReference type="Proteomes" id="UP000233781"/>
    </source>
</evidence>
<dbReference type="GO" id="GO:0005576">
    <property type="term" value="C:extracellular region"/>
    <property type="evidence" value="ECO:0007669"/>
    <property type="project" value="TreeGrafter"/>
</dbReference>
<dbReference type="InterPro" id="IPR003399">
    <property type="entry name" value="Mce/MlaD"/>
</dbReference>
<sequence length="397" mass="41327">MISRPSLRRPRRPARPAWLAPLGARLRSVPPRLGLVAGILVVALVAAAVVFWPRPEPVRVTADFVRAVGLFPGSDVRILGVRVGTVTSVEPEGDKVRVAFEFTPEHPVPADARAAVVAPSLVSDRYVQLLPAYTAGPRMRSGAHIPLDRTAVPVELDRVSQSLDDLMVALGPKGANSEGALTRVLRTGAANLDGNGQALHDTTQNLSLAVQTFSQGRGDLFGTVKNLNTFTETLATNDTKVRRLNTNLASVSTALDDERGDLSAALANLAVALDEISGFVKDNRAVLKDDVGRLADVTGAVAAKRKALGETLDNAPAAISNLQLAYDAANGTLDTRATVQGADDPGLLLCSLVTGPTNTGNTTLCDSLGLLDLKVPTGSSAGSLLKGADPTLGGLLG</sequence>
<dbReference type="PANTHER" id="PTHR33371">
    <property type="entry name" value="INTERMEMBRANE PHOSPHOLIPID TRANSPORT SYSTEM BINDING PROTEIN MLAD-RELATED"/>
    <property type="match status" value="1"/>
</dbReference>
<dbReference type="Pfam" id="PF02470">
    <property type="entry name" value="MlaD"/>
    <property type="match status" value="1"/>
</dbReference>
<keyword evidence="1" id="KW-0472">Membrane</keyword>
<feature type="transmembrane region" description="Helical" evidence="1">
    <location>
        <begin position="33"/>
        <end position="52"/>
    </location>
</feature>
<dbReference type="NCBIfam" id="TIGR00996">
    <property type="entry name" value="Mtu_fam_mce"/>
    <property type="match status" value="1"/>
</dbReference>
<evidence type="ECO:0000313" key="4">
    <source>
        <dbReference type="EMBL" id="PKW26304.1"/>
    </source>
</evidence>
<dbReference type="Pfam" id="PF11887">
    <property type="entry name" value="Mce4_CUP1"/>
    <property type="match status" value="1"/>
</dbReference>
<keyword evidence="1" id="KW-0812">Transmembrane</keyword>